<protein>
    <submittedName>
        <fullName evidence="1">Uncharacterized protein</fullName>
    </submittedName>
</protein>
<gene>
    <name evidence="1" type="ORF">PoMZ_07598</name>
</gene>
<dbReference type="EMBL" id="CP034207">
    <property type="protein sequence ID" value="QBZ60656.1"/>
    <property type="molecule type" value="Genomic_DNA"/>
</dbReference>
<organism evidence="1 2">
    <name type="scientific">Pyricularia oryzae</name>
    <name type="common">Rice blast fungus</name>
    <name type="synonym">Magnaporthe oryzae</name>
    <dbReference type="NCBI Taxonomy" id="318829"/>
    <lineage>
        <taxon>Eukaryota</taxon>
        <taxon>Fungi</taxon>
        <taxon>Dikarya</taxon>
        <taxon>Ascomycota</taxon>
        <taxon>Pezizomycotina</taxon>
        <taxon>Sordariomycetes</taxon>
        <taxon>Sordariomycetidae</taxon>
        <taxon>Magnaporthales</taxon>
        <taxon>Pyriculariaceae</taxon>
        <taxon>Pyricularia</taxon>
    </lineage>
</organism>
<dbReference type="Proteomes" id="UP000294847">
    <property type="component" value="Chromosome 4"/>
</dbReference>
<evidence type="ECO:0000313" key="1">
    <source>
        <dbReference type="EMBL" id="QBZ60656.1"/>
    </source>
</evidence>
<accession>A0A4P7NFI9</accession>
<name>A0A4P7NFI9_PYROR</name>
<evidence type="ECO:0000313" key="2">
    <source>
        <dbReference type="Proteomes" id="UP000294847"/>
    </source>
</evidence>
<dbReference type="AlphaFoldDB" id="A0A4P7NFI9"/>
<proteinExistence type="predicted"/>
<reference evidence="1 2" key="1">
    <citation type="journal article" date="2019" name="Mol. Biol. Evol.">
        <title>Blast fungal genomes show frequent chromosomal changes, gene gains and losses, and effector gene turnover.</title>
        <authorList>
            <person name="Gomez Luciano L.B."/>
            <person name="Jason Tsai I."/>
            <person name="Chuma I."/>
            <person name="Tosa Y."/>
            <person name="Chen Y.H."/>
            <person name="Li J.Y."/>
            <person name="Li M.Y."/>
            <person name="Jade Lu M.Y."/>
            <person name="Nakayashiki H."/>
            <person name="Li W.H."/>
        </authorList>
    </citation>
    <scope>NUCLEOTIDE SEQUENCE [LARGE SCALE GENOMIC DNA]</scope>
    <source>
        <strain evidence="1">MZ5-1-6</strain>
    </source>
</reference>
<sequence>MALAIKSEVTSYNFGFVRDWSSRLPYPGAFGNLLKAALYPISRDMVNPMHTLGFSRQSKGPYIVREHVACMKAALSFNRVCYYGR</sequence>